<comment type="subcellular location">
    <subcellularLocation>
        <location evidence="1">Cell membrane</location>
        <topology evidence="1">Multi-pass membrane protein</topology>
    </subcellularLocation>
</comment>
<keyword evidence="3" id="KW-1003">Cell membrane</keyword>
<evidence type="ECO:0000256" key="6">
    <source>
        <dbReference type="ARBA" id="ARBA00023136"/>
    </source>
</evidence>
<proteinExistence type="inferred from homology"/>
<name>A0ABP8N498_9BACT</name>
<evidence type="ECO:0000256" key="3">
    <source>
        <dbReference type="ARBA" id="ARBA00022475"/>
    </source>
</evidence>
<keyword evidence="9" id="KW-1185">Reference proteome</keyword>
<dbReference type="PANTHER" id="PTHR33884">
    <property type="entry name" value="UPF0410 PROTEIN YMGE"/>
    <property type="match status" value="1"/>
</dbReference>
<dbReference type="InterPro" id="IPR007341">
    <property type="entry name" value="Transgly_assoc"/>
</dbReference>
<evidence type="ECO:0000256" key="2">
    <source>
        <dbReference type="ARBA" id="ARBA00011006"/>
    </source>
</evidence>
<feature type="transmembrane region" description="Helical" evidence="7">
    <location>
        <begin position="76"/>
        <end position="97"/>
    </location>
</feature>
<evidence type="ECO:0000256" key="7">
    <source>
        <dbReference type="SAM" id="Phobius"/>
    </source>
</evidence>
<dbReference type="PANTHER" id="PTHR33884:SF3">
    <property type="entry name" value="UPF0410 PROTEIN YMGE"/>
    <property type="match status" value="1"/>
</dbReference>
<gene>
    <name evidence="8" type="ORF">GCM10023093_00050</name>
</gene>
<feature type="transmembrane region" description="Helical" evidence="7">
    <location>
        <begin position="44"/>
        <end position="64"/>
    </location>
</feature>
<sequence>MHTTMFLLFSLQQELHDWRGLLITLFIGAIAGFLAQVLTPGKGYGTIFTVIIGIIGGWLGKILFRNYLSFTGNALINTIICATAGAFILSLVLNLIIGGTDGDRTNYRA</sequence>
<evidence type="ECO:0000313" key="9">
    <source>
        <dbReference type="Proteomes" id="UP001500067"/>
    </source>
</evidence>
<evidence type="ECO:0000256" key="4">
    <source>
        <dbReference type="ARBA" id="ARBA00022692"/>
    </source>
</evidence>
<evidence type="ECO:0000256" key="1">
    <source>
        <dbReference type="ARBA" id="ARBA00004651"/>
    </source>
</evidence>
<keyword evidence="4 7" id="KW-0812">Transmembrane</keyword>
<dbReference type="Proteomes" id="UP001500067">
    <property type="component" value="Unassembled WGS sequence"/>
</dbReference>
<dbReference type="RefSeq" id="WP_345076592.1">
    <property type="nucleotide sequence ID" value="NZ_BAABFA010000001.1"/>
</dbReference>
<keyword evidence="6 7" id="KW-0472">Membrane</keyword>
<keyword evidence="5 7" id="KW-1133">Transmembrane helix</keyword>
<evidence type="ECO:0000313" key="8">
    <source>
        <dbReference type="EMBL" id="GAA4459297.1"/>
    </source>
</evidence>
<evidence type="ECO:0008006" key="10">
    <source>
        <dbReference type="Google" id="ProtNLM"/>
    </source>
</evidence>
<accession>A0ABP8N498</accession>
<comment type="similarity">
    <text evidence="2">Belongs to the UPF0410 family.</text>
</comment>
<feature type="transmembrane region" description="Helical" evidence="7">
    <location>
        <begin position="20"/>
        <end position="38"/>
    </location>
</feature>
<comment type="caution">
    <text evidence="8">The sequence shown here is derived from an EMBL/GenBank/DDBJ whole genome shotgun (WGS) entry which is preliminary data.</text>
</comment>
<evidence type="ECO:0000256" key="5">
    <source>
        <dbReference type="ARBA" id="ARBA00022989"/>
    </source>
</evidence>
<reference evidence="9" key="1">
    <citation type="journal article" date="2019" name="Int. J. Syst. Evol. Microbiol.">
        <title>The Global Catalogue of Microorganisms (GCM) 10K type strain sequencing project: providing services to taxonomists for standard genome sequencing and annotation.</title>
        <authorList>
            <consortium name="The Broad Institute Genomics Platform"/>
            <consortium name="The Broad Institute Genome Sequencing Center for Infectious Disease"/>
            <person name="Wu L."/>
            <person name="Ma J."/>
        </authorList>
    </citation>
    <scope>NUCLEOTIDE SEQUENCE [LARGE SCALE GENOMIC DNA]</scope>
    <source>
        <strain evidence="9">JCM 32105</strain>
    </source>
</reference>
<dbReference type="EMBL" id="BAABFA010000001">
    <property type="protein sequence ID" value="GAA4459297.1"/>
    <property type="molecule type" value="Genomic_DNA"/>
</dbReference>
<protein>
    <recommendedName>
        <fullName evidence="10">GlsB/YeaQ/YmgE family stress response membrane protein</fullName>
    </recommendedName>
</protein>
<organism evidence="8 9">
    <name type="scientific">Nemorincola caseinilytica</name>
    <dbReference type="NCBI Taxonomy" id="2054315"/>
    <lineage>
        <taxon>Bacteria</taxon>
        <taxon>Pseudomonadati</taxon>
        <taxon>Bacteroidota</taxon>
        <taxon>Chitinophagia</taxon>
        <taxon>Chitinophagales</taxon>
        <taxon>Chitinophagaceae</taxon>
        <taxon>Nemorincola</taxon>
    </lineage>
</organism>